<dbReference type="InterPro" id="IPR006674">
    <property type="entry name" value="HD_domain"/>
</dbReference>
<name>A0A2G9Z7F4_9BACT</name>
<protein>
    <submittedName>
        <fullName evidence="2">HAD family hydrolase</fullName>
    </submittedName>
</protein>
<accession>A0A2G9Z7F4</accession>
<dbReference type="AlphaFoldDB" id="A0A2G9Z7F4"/>
<organism evidence="2 3">
    <name type="scientific">Candidatus Kuenenbacteria bacterium CG23_combo_of_CG06-09_8_20_14_all_39_39</name>
    <dbReference type="NCBI Taxonomy" id="1974623"/>
    <lineage>
        <taxon>Bacteria</taxon>
        <taxon>Candidatus Kueneniibacteriota</taxon>
    </lineage>
</organism>
<dbReference type="Pfam" id="PF01966">
    <property type="entry name" value="HD"/>
    <property type="match status" value="1"/>
</dbReference>
<comment type="caution">
    <text evidence="2">The sequence shown here is derived from an EMBL/GenBank/DDBJ whole genome shotgun (WGS) entry which is preliminary data.</text>
</comment>
<sequence>MENELSKLNIPRDTYLKLVEKYVSEESRKHLFYTEAAMRALARYFSEDEHTWAMAGLLHDIDYEQITGKENWEAHIKEHCGELTEKFLKEIDFPDDLIRAIQSHNEVQNIPRDSKLAKTLFAVDGLTGFIVAVSKIMPDKQISSVKVESVIKRFKEK</sequence>
<dbReference type="Proteomes" id="UP000231235">
    <property type="component" value="Unassembled WGS sequence"/>
</dbReference>
<gene>
    <name evidence="2" type="ORF">COX28_01090</name>
</gene>
<keyword evidence="2" id="KW-0378">Hydrolase</keyword>
<dbReference type="Gene3D" id="1.10.3210.10">
    <property type="entry name" value="Hypothetical protein af1432"/>
    <property type="match status" value="1"/>
</dbReference>
<proteinExistence type="predicted"/>
<evidence type="ECO:0000313" key="2">
    <source>
        <dbReference type="EMBL" id="PIP29085.1"/>
    </source>
</evidence>
<reference evidence="2 3" key="1">
    <citation type="submission" date="2017-09" db="EMBL/GenBank/DDBJ databases">
        <title>Depth-based differentiation of microbial function through sediment-hosted aquifers and enrichment of novel symbionts in the deep terrestrial subsurface.</title>
        <authorList>
            <person name="Probst A.J."/>
            <person name="Ladd B."/>
            <person name="Jarett J.K."/>
            <person name="Geller-Mcgrath D.E."/>
            <person name="Sieber C.M."/>
            <person name="Emerson J.B."/>
            <person name="Anantharaman K."/>
            <person name="Thomas B.C."/>
            <person name="Malmstrom R."/>
            <person name="Stieglmeier M."/>
            <person name="Klingl A."/>
            <person name="Woyke T."/>
            <person name="Ryan C.M."/>
            <person name="Banfield J.F."/>
        </authorList>
    </citation>
    <scope>NUCLEOTIDE SEQUENCE [LARGE SCALE GENOMIC DNA]</scope>
    <source>
        <strain evidence="2">CG23_combo_of_CG06-09_8_20_14_all_39_39</strain>
    </source>
</reference>
<dbReference type="PANTHER" id="PTHR38659">
    <property type="entry name" value="METAL-DEPENDENT PHOSPHOHYDROLASE"/>
    <property type="match status" value="1"/>
</dbReference>
<dbReference type="NCBIfam" id="TIGR00277">
    <property type="entry name" value="HDIG"/>
    <property type="match status" value="1"/>
</dbReference>
<evidence type="ECO:0000313" key="3">
    <source>
        <dbReference type="Proteomes" id="UP000231235"/>
    </source>
</evidence>
<feature type="domain" description="HD" evidence="1">
    <location>
        <begin position="30"/>
        <end position="126"/>
    </location>
</feature>
<dbReference type="PANTHER" id="PTHR38659:SF1">
    <property type="entry name" value="METAL DEPENDENT PHOSPHOHYDROLASE"/>
    <property type="match status" value="1"/>
</dbReference>
<dbReference type="InterPro" id="IPR006675">
    <property type="entry name" value="HDIG_dom"/>
</dbReference>
<dbReference type="SUPFAM" id="SSF109604">
    <property type="entry name" value="HD-domain/PDEase-like"/>
    <property type="match status" value="1"/>
</dbReference>
<dbReference type="GO" id="GO:0016787">
    <property type="term" value="F:hydrolase activity"/>
    <property type="evidence" value="ECO:0007669"/>
    <property type="project" value="UniProtKB-KW"/>
</dbReference>
<feature type="non-terminal residue" evidence="2">
    <location>
        <position position="157"/>
    </location>
</feature>
<evidence type="ECO:0000259" key="1">
    <source>
        <dbReference type="Pfam" id="PF01966"/>
    </source>
</evidence>
<dbReference type="EMBL" id="PCRX01000019">
    <property type="protein sequence ID" value="PIP29085.1"/>
    <property type="molecule type" value="Genomic_DNA"/>
</dbReference>